<evidence type="ECO:0000256" key="3">
    <source>
        <dbReference type="ARBA" id="ARBA00022692"/>
    </source>
</evidence>
<dbReference type="OMA" id="ITWIAID"/>
<evidence type="ECO:0000256" key="4">
    <source>
        <dbReference type="ARBA" id="ARBA00022989"/>
    </source>
</evidence>
<evidence type="ECO:0000313" key="12">
    <source>
        <dbReference type="Ensembl" id="ENSCSAVP00000016960.1"/>
    </source>
</evidence>
<reference evidence="13" key="1">
    <citation type="submission" date="2003-08" db="EMBL/GenBank/DDBJ databases">
        <authorList>
            <person name="Birren B."/>
            <person name="Nusbaum C."/>
            <person name="Abebe A."/>
            <person name="Abouelleil A."/>
            <person name="Adekoya E."/>
            <person name="Ait-zahra M."/>
            <person name="Allen N."/>
            <person name="Allen T."/>
            <person name="An P."/>
            <person name="Anderson M."/>
            <person name="Anderson S."/>
            <person name="Arachchi H."/>
            <person name="Armbruster J."/>
            <person name="Bachantsang P."/>
            <person name="Baldwin J."/>
            <person name="Barry A."/>
            <person name="Bayul T."/>
            <person name="Blitshsteyn B."/>
            <person name="Bloom T."/>
            <person name="Blye J."/>
            <person name="Boguslavskiy L."/>
            <person name="Borowsky M."/>
            <person name="Boukhgalter B."/>
            <person name="Brunache A."/>
            <person name="Butler J."/>
            <person name="Calixte N."/>
            <person name="Calvo S."/>
            <person name="Camarata J."/>
            <person name="Campo K."/>
            <person name="Chang J."/>
            <person name="Cheshatsang Y."/>
            <person name="Citroen M."/>
            <person name="Collymore A."/>
            <person name="Considine T."/>
            <person name="Cook A."/>
            <person name="Cooke P."/>
            <person name="Corum B."/>
            <person name="Cuomo C."/>
            <person name="David R."/>
            <person name="Dawoe T."/>
            <person name="Degray S."/>
            <person name="Dodge S."/>
            <person name="Dooley K."/>
            <person name="Dorje P."/>
            <person name="Dorjee K."/>
            <person name="Dorris L."/>
            <person name="Duffey N."/>
            <person name="Dupes A."/>
            <person name="Elkins T."/>
            <person name="Engels R."/>
            <person name="Erickson J."/>
            <person name="Farina A."/>
            <person name="Faro S."/>
            <person name="Ferreira P."/>
            <person name="Fischer H."/>
            <person name="Fitzgerald M."/>
            <person name="Foley K."/>
            <person name="Gage D."/>
            <person name="Galagan J."/>
            <person name="Gearin G."/>
            <person name="Gnerre S."/>
            <person name="Gnirke A."/>
            <person name="Goyette A."/>
            <person name="Graham J."/>
            <person name="Grandbois E."/>
            <person name="Gyaltsen K."/>
            <person name="Hafez N."/>
            <person name="Hagopian D."/>
            <person name="Hagos B."/>
            <person name="Hall J."/>
            <person name="Hatcher B."/>
            <person name="Heller A."/>
            <person name="Higgins H."/>
            <person name="Honan T."/>
            <person name="Horn A."/>
            <person name="Houde N."/>
            <person name="Hughes L."/>
            <person name="Hulme W."/>
            <person name="Husby E."/>
            <person name="Iliev I."/>
            <person name="Jaffe D."/>
            <person name="Jones C."/>
            <person name="Kamal M."/>
            <person name="Kamat A."/>
            <person name="Kamvysselis M."/>
            <person name="Karlsson E."/>
            <person name="Kells C."/>
            <person name="Kieu A."/>
            <person name="Kisner P."/>
            <person name="Kodira C."/>
            <person name="Kulbokas E."/>
            <person name="Labutti K."/>
            <person name="Lama D."/>
            <person name="Landers T."/>
            <person name="Leger J."/>
            <person name="Levine S."/>
            <person name="Lewis D."/>
            <person name="Lewis T."/>
            <person name="Lindblad-toh K."/>
            <person name="Liu X."/>
            <person name="Lokyitsang T."/>
            <person name="Lokyitsang Y."/>
            <person name="Lucien O."/>
            <person name="Lui A."/>
            <person name="Ma L.J."/>
            <person name="Mabbitt R."/>
            <person name="Macdonald J."/>
            <person name="Maclean C."/>
            <person name="Major J."/>
            <person name="Manning J."/>
            <person name="Marabella R."/>
            <person name="Maru K."/>
            <person name="Matthews C."/>
            <person name="Mauceli E."/>
            <person name="Mccarthy M."/>
            <person name="Mcdonough S."/>
            <person name="Mcghee T."/>
            <person name="Meldrim J."/>
            <person name="Meneus L."/>
            <person name="Mesirov J."/>
            <person name="Mihalev A."/>
            <person name="Mihova T."/>
            <person name="Mikkelsen T."/>
            <person name="Mlenga V."/>
            <person name="Moru K."/>
            <person name="Mozes J."/>
            <person name="Mulrain L."/>
            <person name="Munson G."/>
            <person name="Naylor J."/>
            <person name="Newes C."/>
            <person name="Nguyen C."/>
            <person name="Nguyen N."/>
            <person name="Nguyen T."/>
            <person name="Nicol R."/>
            <person name="Nielsen C."/>
            <person name="Nizzari M."/>
            <person name="Norbu C."/>
            <person name="Norbu N."/>
            <person name="O'donnell P."/>
            <person name="Okoawo O."/>
            <person name="O'leary S."/>
            <person name="Omotosho B."/>
            <person name="O'neill K."/>
            <person name="Osman S."/>
            <person name="Parker S."/>
            <person name="Perrin D."/>
            <person name="Phunkhang P."/>
            <person name="Piqani B."/>
            <person name="Purcell S."/>
            <person name="Rachupka T."/>
            <person name="Ramasamy U."/>
            <person name="Rameau R."/>
            <person name="Ray V."/>
            <person name="Raymond C."/>
            <person name="Retta R."/>
            <person name="Richardson S."/>
            <person name="Rise C."/>
            <person name="Rodriguez J."/>
            <person name="Rogers J."/>
            <person name="Rogov P."/>
            <person name="Rutman M."/>
            <person name="Schupbach R."/>
            <person name="Seaman C."/>
            <person name="Settipalli S."/>
            <person name="Sharpe T."/>
            <person name="Sheridan J."/>
            <person name="Sherpa N."/>
            <person name="Shi J."/>
            <person name="Smirnov S."/>
            <person name="Smith C."/>
            <person name="Sougnez C."/>
            <person name="Spencer B."/>
            <person name="Stalker J."/>
            <person name="Stange-thomann N."/>
            <person name="Stavropoulos S."/>
            <person name="Stetson K."/>
            <person name="Stone C."/>
            <person name="Stone S."/>
            <person name="Stubbs M."/>
            <person name="Talamas J."/>
            <person name="Tchuinga P."/>
            <person name="Tenzing P."/>
            <person name="Tesfaye S."/>
            <person name="Theodore J."/>
            <person name="Thoulutsang Y."/>
            <person name="Topham K."/>
            <person name="Towey S."/>
            <person name="Tsamla T."/>
            <person name="Tsomo N."/>
            <person name="Vallee D."/>
            <person name="Vassiliev H."/>
            <person name="Venkataraman V."/>
            <person name="Vinson J."/>
            <person name="Vo A."/>
            <person name="Wade C."/>
            <person name="Wang S."/>
            <person name="Wangchuk T."/>
            <person name="Wangdi T."/>
            <person name="Whittaker C."/>
            <person name="Wilkinson J."/>
            <person name="Wu Y."/>
            <person name="Wyman D."/>
            <person name="Yadav S."/>
            <person name="Yang S."/>
            <person name="Yang X."/>
            <person name="Yeager S."/>
            <person name="Yee E."/>
            <person name="Young G."/>
            <person name="Zainoun J."/>
            <person name="Zembeck L."/>
            <person name="Zimmer A."/>
            <person name="Zody M."/>
            <person name="Lander E."/>
        </authorList>
    </citation>
    <scope>NUCLEOTIDE SEQUENCE [LARGE SCALE GENOMIC DNA]</scope>
</reference>
<dbReference type="PANTHER" id="PTHR24228:SF72">
    <property type="entry name" value="G-PROTEIN COUPLED RECEPTORS FAMILY 1 PROFILE DOMAIN-CONTAINING PROTEIN"/>
    <property type="match status" value="1"/>
</dbReference>
<keyword evidence="13" id="KW-1185">Reference proteome</keyword>
<dbReference type="PROSITE" id="PS50262">
    <property type="entry name" value="G_PROTEIN_RECEP_F1_2"/>
    <property type="match status" value="1"/>
</dbReference>
<keyword evidence="2" id="KW-1003">Cell membrane</keyword>
<feature type="transmembrane region" description="Helical" evidence="10">
    <location>
        <begin position="12"/>
        <end position="33"/>
    </location>
</feature>
<dbReference type="GO" id="GO:0005886">
    <property type="term" value="C:plasma membrane"/>
    <property type="evidence" value="ECO:0007669"/>
    <property type="project" value="UniProtKB-SubCell"/>
</dbReference>
<feature type="domain" description="G-protein coupled receptors family 1 profile" evidence="11">
    <location>
        <begin position="26"/>
        <end position="255"/>
    </location>
</feature>
<accession>H2ZH94</accession>
<dbReference type="PANTHER" id="PTHR24228">
    <property type="entry name" value="B2 BRADYKININ RECEPTOR/ANGIOTENSIN II RECEPTOR"/>
    <property type="match status" value="1"/>
</dbReference>
<sequence length="280" mass="31382">MDLDFGFARTLYGVSLMVMAFITLLGYAVYFAAIWRSKTLQSRHLWLTSLACGDIIMMVHLVIESLASLAVGYYPRHNLECQVGALIGLFSGYVTIGSITWIAIDRYYRLCKPEKVGENYCFYVIIVWGLSFLAASGPALGFGTYESAQENTVKCLIDLDNNDVNTRIYILLVAAVWFVYPIIKMIRYNRKLVQETKKPQPMAVAVPLTFLLCYLPFAVYASLKITVGLPKLNPVLVTSVYMLPKVISVVNPYLYMRSDPELLAACRHAVGLATVEKKAE</sequence>
<evidence type="ECO:0000256" key="10">
    <source>
        <dbReference type="SAM" id="Phobius"/>
    </source>
</evidence>
<dbReference type="PRINTS" id="PR00237">
    <property type="entry name" value="GPCRRHODOPSN"/>
</dbReference>
<dbReference type="Pfam" id="PF00001">
    <property type="entry name" value="7tm_1"/>
    <property type="match status" value="1"/>
</dbReference>
<dbReference type="HOGENOM" id="CLU_086060_0_0_1"/>
<dbReference type="PROSITE" id="PS00237">
    <property type="entry name" value="G_PROTEIN_RECEP_F1_1"/>
    <property type="match status" value="1"/>
</dbReference>
<dbReference type="Proteomes" id="UP000007875">
    <property type="component" value="Unassembled WGS sequence"/>
</dbReference>
<reference evidence="12" key="2">
    <citation type="submission" date="2025-08" db="UniProtKB">
        <authorList>
            <consortium name="Ensembl"/>
        </authorList>
    </citation>
    <scope>IDENTIFICATION</scope>
</reference>
<feature type="transmembrane region" description="Helical" evidence="10">
    <location>
        <begin position="204"/>
        <end position="223"/>
    </location>
</feature>
<dbReference type="Ensembl" id="ENSCSAVT00000017143.1">
    <property type="protein sequence ID" value="ENSCSAVP00000016960.1"/>
    <property type="gene ID" value="ENSCSAVG00000009979.1"/>
</dbReference>
<feature type="transmembrane region" description="Helical" evidence="10">
    <location>
        <begin position="164"/>
        <end position="183"/>
    </location>
</feature>
<keyword evidence="8 9" id="KW-0807">Transducer</keyword>
<keyword evidence="7 9" id="KW-0675">Receptor</keyword>
<evidence type="ECO:0000256" key="7">
    <source>
        <dbReference type="ARBA" id="ARBA00023170"/>
    </source>
</evidence>
<keyword evidence="3 9" id="KW-0812">Transmembrane</keyword>
<comment type="similarity">
    <text evidence="9">Belongs to the G-protein coupled receptor 1 family.</text>
</comment>
<dbReference type="SUPFAM" id="SSF81321">
    <property type="entry name" value="Family A G protein-coupled receptor-like"/>
    <property type="match status" value="1"/>
</dbReference>
<comment type="subcellular location">
    <subcellularLocation>
        <location evidence="1">Cell membrane</location>
        <topology evidence="1">Multi-pass membrane protein</topology>
    </subcellularLocation>
</comment>
<reference evidence="12" key="3">
    <citation type="submission" date="2025-09" db="UniProtKB">
        <authorList>
            <consortium name="Ensembl"/>
        </authorList>
    </citation>
    <scope>IDENTIFICATION</scope>
</reference>
<protein>
    <recommendedName>
        <fullName evidence="11">G-protein coupled receptors family 1 profile domain-containing protein</fullName>
    </recommendedName>
</protein>
<keyword evidence="4 10" id="KW-1133">Transmembrane helix</keyword>
<evidence type="ECO:0000313" key="13">
    <source>
        <dbReference type="Proteomes" id="UP000007875"/>
    </source>
</evidence>
<feature type="transmembrane region" description="Helical" evidence="10">
    <location>
        <begin position="83"/>
        <end position="108"/>
    </location>
</feature>
<feature type="transmembrane region" description="Helical" evidence="10">
    <location>
        <begin position="120"/>
        <end position="144"/>
    </location>
</feature>
<dbReference type="CDD" id="cd00637">
    <property type="entry name" value="7tm_classA_rhodopsin-like"/>
    <property type="match status" value="1"/>
</dbReference>
<dbReference type="STRING" id="51511.ENSCSAVP00000016960"/>
<dbReference type="InParanoid" id="H2ZH94"/>
<evidence type="ECO:0000256" key="2">
    <source>
        <dbReference type="ARBA" id="ARBA00022475"/>
    </source>
</evidence>
<dbReference type="FunFam" id="1.20.1070.10:FF:000600">
    <property type="entry name" value="Retinal G-protein-coupled receptor"/>
    <property type="match status" value="1"/>
</dbReference>
<dbReference type="InterPro" id="IPR000276">
    <property type="entry name" value="GPCR_Rhodpsn"/>
</dbReference>
<evidence type="ECO:0000256" key="9">
    <source>
        <dbReference type="RuleBase" id="RU000688"/>
    </source>
</evidence>
<feature type="transmembrane region" description="Helical" evidence="10">
    <location>
        <begin position="45"/>
        <end position="63"/>
    </location>
</feature>
<evidence type="ECO:0000256" key="5">
    <source>
        <dbReference type="ARBA" id="ARBA00023040"/>
    </source>
</evidence>
<dbReference type="AlphaFoldDB" id="H2ZH94"/>
<organism evidence="12 13">
    <name type="scientific">Ciona savignyi</name>
    <name type="common">Pacific transparent sea squirt</name>
    <dbReference type="NCBI Taxonomy" id="51511"/>
    <lineage>
        <taxon>Eukaryota</taxon>
        <taxon>Metazoa</taxon>
        <taxon>Chordata</taxon>
        <taxon>Tunicata</taxon>
        <taxon>Ascidiacea</taxon>
        <taxon>Phlebobranchia</taxon>
        <taxon>Cionidae</taxon>
        <taxon>Ciona</taxon>
    </lineage>
</organism>
<dbReference type="GeneTree" id="ENSGT00530000064790"/>
<evidence type="ECO:0000259" key="11">
    <source>
        <dbReference type="PROSITE" id="PS50262"/>
    </source>
</evidence>
<evidence type="ECO:0000256" key="8">
    <source>
        <dbReference type="ARBA" id="ARBA00023224"/>
    </source>
</evidence>
<keyword evidence="6 10" id="KW-0472">Membrane</keyword>
<evidence type="ECO:0000256" key="6">
    <source>
        <dbReference type="ARBA" id="ARBA00023136"/>
    </source>
</evidence>
<name>H2ZH94_CIOSA</name>
<evidence type="ECO:0000256" key="1">
    <source>
        <dbReference type="ARBA" id="ARBA00004651"/>
    </source>
</evidence>
<dbReference type="InterPro" id="IPR017452">
    <property type="entry name" value="GPCR_Rhodpsn_7TM"/>
</dbReference>
<dbReference type="GO" id="GO:0004930">
    <property type="term" value="F:G protein-coupled receptor activity"/>
    <property type="evidence" value="ECO:0007669"/>
    <property type="project" value="UniProtKB-KW"/>
</dbReference>
<dbReference type="Gene3D" id="1.20.1070.10">
    <property type="entry name" value="Rhodopsin 7-helix transmembrane proteins"/>
    <property type="match status" value="1"/>
</dbReference>
<keyword evidence="5 9" id="KW-0297">G-protein coupled receptor</keyword>
<proteinExistence type="inferred from homology"/>